<keyword evidence="2" id="KW-1185">Reference proteome</keyword>
<name>A0AAV4CJK4_9GAST</name>
<evidence type="ECO:0000313" key="2">
    <source>
        <dbReference type="Proteomes" id="UP000735302"/>
    </source>
</evidence>
<proteinExistence type="predicted"/>
<evidence type="ECO:0000313" key="1">
    <source>
        <dbReference type="EMBL" id="GFO33081.1"/>
    </source>
</evidence>
<sequence length="84" mass="9335">MKKADRGTIDSRRNPDTGVVIAGILGNSIYKVRLWLKQNPLDIRGVTRDVAESLILCNKSTTLNATGRFPSKVNRVPEDVQLDK</sequence>
<dbReference type="AlphaFoldDB" id="A0AAV4CJK4"/>
<organism evidence="1 2">
    <name type="scientific">Plakobranchus ocellatus</name>
    <dbReference type="NCBI Taxonomy" id="259542"/>
    <lineage>
        <taxon>Eukaryota</taxon>
        <taxon>Metazoa</taxon>
        <taxon>Spiralia</taxon>
        <taxon>Lophotrochozoa</taxon>
        <taxon>Mollusca</taxon>
        <taxon>Gastropoda</taxon>
        <taxon>Heterobranchia</taxon>
        <taxon>Euthyneura</taxon>
        <taxon>Panpulmonata</taxon>
        <taxon>Sacoglossa</taxon>
        <taxon>Placobranchoidea</taxon>
        <taxon>Plakobranchidae</taxon>
        <taxon>Plakobranchus</taxon>
    </lineage>
</organism>
<accession>A0AAV4CJK4</accession>
<comment type="caution">
    <text evidence="1">The sequence shown here is derived from an EMBL/GenBank/DDBJ whole genome shotgun (WGS) entry which is preliminary data.</text>
</comment>
<dbReference type="Proteomes" id="UP000735302">
    <property type="component" value="Unassembled WGS sequence"/>
</dbReference>
<dbReference type="EMBL" id="BLXT01006765">
    <property type="protein sequence ID" value="GFO33081.1"/>
    <property type="molecule type" value="Genomic_DNA"/>
</dbReference>
<gene>
    <name evidence="1" type="ORF">PoB_005958600</name>
</gene>
<protein>
    <submittedName>
        <fullName evidence="1">Uncharacterized protein</fullName>
    </submittedName>
</protein>
<reference evidence="1 2" key="1">
    <citation type="journal article" date="2021" name="Elife">
        <title>Chloroplast acquisition without the gene transfer in kleptoplastic sea slugs, Plakobranchus ocellatus.</title>
        <authorList>
            <person name="Maeda T."/>
            <person name="Takahashi S."/>
            <person name="Yoshida T."/>
            <person name="Shimamura S."/>
            <person name="Takaki Y."/>
            <person name="Nagai Y."/>
            <person name="Toyoda A."/>
            <person name="Suzuki Y."/>
            <person name="Arimoto A."/>
            <person name="Ishii H."/>
            <person name="Satoh N."/>
            <person name="Nishiyama T."/>
            <person name="Hasebe M."/>
            <person name="Maruyama T."/>
            <person name="Minagawa J."/>
            <person name="Obokata J."/>
            <person name="Shigenobu S."/>
        </authorList>
    </citation>
    <scope>NUCLEOTIDE SEQUENCE [LARGE SCALE GENOMIC DNA]</scope>
</reference>